<organism evidence="1 2">
    <name type="scientific">Camellia lanceoleosa</name>
    <dbReference type="NCBI Taxonomy" id="1840588"/>
    <lineage>
        <taxon>Eukaryota</taxon>
        <taxon>Viridiplantae</taxon>
        <taxon>Streptophyta</taxon>
        <taxon>Embryophyta</taxon>
        <taxon>Tracheophyta</taxon>
        <taxon>Spermatophyta</taxon>
        <taxon>Magnoliopsida</taxon>
        <taxon>eudicotyledons</taxon>
        <taxon>Gunneridae</taxon>
        <taxon>Pentapetalae</taxon>
        <taxon>asterids</taxon>
        <taxon>Ericales</taxon>
        <taxon>Theaceae</taxon>
        <taxon>Camellia</taxon>
    </lineage>
</organism>
<dbReference type="EMBL" id="CM045771">
    <property type="protein sequence ID" value="KAI7989072.1"/>
    <property type="molecule type" value="Genomic_DNA"/>
</dbReference>
<dbReference type="Proteomes" id="UP001060215">
    <property type="component" value="Chromosome 14"/>
</dbReference>
<reference evidence="1 2" key="1">
    <citation type="journal article" date="2022" name="Plant J.">
        <title>Chromosome-level genome of Camellia lanceoleosa provides a valuable resource for understanding genome evolution and self-incompatibility.</title>
        <authorList>
            <person name="Gong W."/>
            <person name="Xiao S."/>
            <person name="Wang L."/>
            <person name="Liao Z."/>
            <person name="Chang Y."/>
            <person name="Mo W."/>
            <person name="Hu G."/>
            <person name="Li W."/>
            <person name="Zhao G."/>
            <person name="Zhu H."/>
            <person name="Hu X."/>
            <person name="Ji K."/>
            <person name="Xiang X."/>
            <person name="Song Q."/>
            <person name="Yuan D."/>
            <person name="Jin S."/>
            <person name="Zhang L."/>
        </authorList>
    </citation>
    <scope>NUCLEOTIDE SEQUENCE [LARGE SCALE GENOMIC DNA]</scope>
    <source>
        <strain evidence="1">SQ_2022a</strain>
    </source>
</reference>
<name>A0ACC0FLS1_9ERIC</name>
<comment type="caution">
    <text evidence="1">The sequence shown here is derived from an EMBL/GenBank/DDBJ whole genome shotgun (WGS) entry which is preliminary data.</text>
</comment>
<sequence length="102" mass="11607">MFGSIDTPQRLPMFLFESNMDQHRYQKVLEKCSLIKDLKLLPFGDCTIIGERGVNLSRGQKQLVQLARALYQDANVYLLDDQFSDVDAHAATSLFNVITILD</sequence>
<evidence type="ECO:0000313" key="1">
    <source>
        <dbReference type="EMBL" id="KAI7989072.1"/>
    </source>
</evidence>
<gene>
    <name evidence="1" type="ORF">LOK49_LG13G01064</name>
</gene>
<keyword evidence="2" id="KW-1185">Reference proteome</keyword>
<protein>
    <submittedName>
        <fullName evidence="1">ABC transporter C family member 13</fullName>
    </submittedName>
</protein>
<evidence type="ECO:0000313" key="2">
    <source>
        <dbReference type="Proteomes" id="UP001060215"/>
    </source>
</evidence>
<accession>A0ACC0FLS1</accession>
<proteinExistence type="predicted"/>